<dbReference type="AlphaFoldDB" id="A0A3D8JUE0"/>
<keyword evidence="1" id="KW-0472">Membrane</keyword>
<dbReference type="RefSeq" id="WP_147297953.1">
    <property type="nucleotide sequence ID" value="NZ_QRGA01000013.1"/>
</dbReference>
<evidence type="ECO:0000256" key="1">
    <source>
        <dbReference type="SAM" id="Phobius"/>
    </source>
</evidence>
<keyword evidence="3" id="KW-1185">Reference proteome</keyword>
<keyword evidence="1" id="KW-1133">Transmembrane helix</keyword>
<organism evidence="2 3">
    <name type="scientific">Trinickia dinghuensis</name>
    <dbReference type="NCBI Taxonomy" id="2291023"/>
    <lineage>
        <taxon>Bacteria</taxon>
        <taxon>Pseudomonadati</taxon>
        <taxon>Pseudomonadota</taxon>
        <taxon>Betaproteobacteria</taxon>
        <taxon>Burkholderiales</taxon>
        <taxon>Burkholderiaceae</taxon>
        <taxon>Trinickia</taxon>
    </lineage>
</organism>
<feature type="transmembrane region" description="Helical" evidence="1">
    <location>
        <begin position="66"/>
        <end position="88"/>
    </location>
</feature>
<keyword evidence="1" id="KW-0812">Transmembrane</keyword>
<sequence length="94" mass="9468">MSLGIDVAACVSSSGASGVGAVGISGHSVACTASDGTQGTLGVMHMALVDNSAETTPFDYTQAAGFWGLAFCFVVGLYFVTRGIGALVEFIRRG</sequence>
<dbReference type="OrthoDB" id="8943261at2"/>
<dbReference type="Proteomes" id="UP000256838">
    <property type="component" value="Unassembled WGS sequence"/>
</dbReference>
<proteinExistence type="predicted"/>
<reference evidence="2 3" key="1">
    <citation type="submission" date="2018-08" db="EMBL/GenBank/DDBJ databases">
        <title>Paraburkholderia sp. DHOM06 isolated from forest soil.</title>
        <authorList>
            <person name="Gao Z.-H."/>
            <person name="Qiu L.-H."/>
        </authorList>
    </citation>
    <scope>NUCLEOTIDE SEQUENCE [LARGE SCALE GENOMIC DNA]</scope>
    <source>
        <strain evidence="2 3">DHOM06</strain>
    </source>
</reference>
<protein>
    <submittedName>
        <fullName evidence="2">Uncharacterized protein</fullName>
    </submittedName>
</protein>
<evidence type="ECO:0000313" key="2">
    <source>
        <dbReference type="EMBL" id="RDU96678.1"/>
    </source>
</evidence>
<comment type="caution">
    <text evidence="2">The sequence shown here is derived from an EMBL/GenBank/DDBJ whole genome shotgun (WGS) entry which is preliminary data.</text>
</comment>
<gene>
    <name evidence="2" type="ORF">DWV00_22005</name>
</gene>
<evidence type="ECO:0000313" key="3">
    <source>
        <dbReference type="Proteomes" id="UP000256838"/>
    </source>
</evidence>
<dbReference type="EMBL" id="QRGA01000013">
    <property type="protein sequence ID" value="RDU96678.1"/>
    <property type="molecule type" value="Genomic_DNA"/>
</dbReference>
<name>A0A3D8JUE0_9BURK</name>
<accession>A0A3D8JUE0</accession>